<dbReference type="Proteomes" id="UP000027980">
    <property type="component" value="Chromosome"/>
</dbReference>
<dbReference type="RefSeq" id="WP_038565129.1">
    <property type="nucleotide sequence ID" value="NZ_CP008876.1"/>
</dbReference>
<proteinExistence type="predicted"/>
<dbReference type="InterPro" id="IPR010298">
    <property type="entry name" value="YacP-like"/>
</dbReference>
<dbReference type="Proteomes" id="UP000199735">
    <property type="component" value="Unassembled WGS sequence"/>
</dbReference>
<dbReference type="CDD" id="cd10912">
    <property type="entry name" value="PIN_YacP-like"/>
    <property type="match status" value="1"/>
</dbReference>
<dbReference type="KEGG" id="tap:GZ22_17705"/>
<dbReference type="AlphaFoldDB" id="A0A075LNJ2"/>
<dbReference type="PANTHER" id="PTHR34547">
    <property type="entry name" value="YACP-LIKE NYN DOMAIN PROTEIN"/>
    <property type="match status" value="1"/>
</dbReference>
<dbReference type="EMBL" id="CP008876">
    <property type="protein sequence ID" value="AIF68285.1"/>
    <property type="molecule type" value="Genomic_DNA"/>
</dbReference>
<reference evidence="1 3" key="1">
    <citation type="submission" date="2014-07" db="EMBL/GenBank/DDBJ databases">
        <title>Complete genome sequence of a moderately halophilic bacterium Terribacillus aidingensis MP602, isolated from Cryptomeria fortunei in Tianmu mountain in China.</title>
        <authorList>
            <person name="Wang Y."/>
            <person name="Lu P."/>
            <person name="Zhang L."/>
        </authorList>
    </citation>
    <scope>NUCLEOTIDE SEQUENCE [LARGE SCALE GENOMIC DNA]</scope>
    <source>
        <strain evidence="1 3">MP602</strain>
    </source>
</reference>
<protein>
    <recommendedName>
        <fullName evidence="5">RNA-binding protein</fullName>
    </recommendedName>
</protein>
<evidence type="ECO:0000313" key="2">
    <source>
        <dbReference type="EMBL" id="SEO15033.1"/>
    </source>
</evidence>
<organism evidence="1 3">
    <name type="scientific">Terribacillus saccharophilus</name>
    <dbReference type="NCBI Taxonomy" id="361277"/>
    <lineage>
        <taxon>Bacteria</taxon>
        <taxon>Bacillati</taxon>
        <taxon>Bacillota</taxon>
        <taxon>Bacilli</taxon>
        <taxon>Bacillales</taxon>
        <taxon>Bacillaceae</taxon>
        <taxon>Terribacillus</taxon>
    </lineage>
</organism>
<dbReference type="Pfam" id="PF05991">
    <property type="entry name" value="NYN_YacP"/>
    <property type="match status" value="1"/>
</dbReference>
<dbReference type="PANTHER" id="PTHR34547:SF1">
    <property type="entry name" value="YACP-LIKE NYN DOMAIN PROTEIN"/>
    <property type="match status" value="1"/>
</dbReference>
<dbReference type="HOGENOM" id="CLU_101326_2_0_9"/>
<evidence type="ECO:0000313" key="3">
    <source>
        <dbReference type="Proteomes" id="UP000027980"/>
    </source>
</evidence>
<dbReference type="EMBL" id="FOCD01000008">
    <property type="protein sequence ID" value="SEO15033.1"/>
    <property type="molecule type" value="Genomic_DNA"/>
</dbReference>
<gene>
    <name evidence="1" type="ORF">GZ22_17705</name>
    <name evidence="2" type="ORF">SAMN04489762_3578</name>
</gene>
<evidence type="ECO:0008006" key="5">
    <source>
        <dbReference type="Google" id="ProtNLM"/>
    </source>
</evidence>
<evidence type="ECO:0000313" key="1">
    <source>
        <dbReference type="EMBL" id="AIF68285.1"/>
    </source>
</evidence>
<dbReference type="GeneID" id="34223199"/>
<dbReference type="OrthoDB" id="9792160at2"/>
<reference evidence="2 4" key="2">
    <citation type="submission" date="2016-10" db="EMBL/GenBank/DDBJ databases">
        <authorList>
            <person name="Varghese N."/>
            <person name="Submissions S."/>
        </authorList>
    </citation>
    <scope>NUCLEOTIDE SEQUENCE [LARGE SCALE GENOMIC DNA]</scope>
    <source>
        <strain evidence="2 4">DSM 21619</strain>
    </source>
</reference>
<evidence type="ECO:0000313" key="4">
    <source>
        <dbReference type="Proteomes" id="UP000199735"/>
    </source>
</evidence>
<sequence length="169" mass="20223">MVILVVDGYNVIGAWEELHALRDKDFEQSRQLLIEKLAEYQAYTGHRVIVVFDAYHVRGLEKKYENYKVEVLYTKEKETADDRIEKLIKTLKNVKTQVYVATSDYAEQRTIFGQGALRKSSRELYLEIKQIEREIDQEIREYNTRQFPPKIPLKPEVRETLEAWRRRKK</sequence>
<accession>A0AAX2EK69</accession>
<name>A0A075LNJ2_9BACI</name>
<accession>A0A075LNJ2</accession>